<keyword evidence="1" id="KW-0132">Cell division</keyword>
<dbReference type="InterPro" id="IPR036390">
    <property type="entry name" value="WH_DNA-bd_sf"/>
</dbReference>
<reference evidence="4 5" key="1">
    <citation type="submission" date="2019-03" db="EMBL/GenBank/DDBJ databases">
        <title>Genomic Encyclopedia of Type Strains, Phase IV (KMG-IV): sequencing the most valuable type-strain genomes for metagenomic binning, comparative biology and taxonomic classification.</title>
        <authorList>
            <person name="Goeker M."/>
        </authorList>
    </citation>
    <scope>NUCLEOTIDE SEQUENCE [LARGE SCALE GENOMIC DNA]</scope>
    <source>
        <strain evidence="4 5">DSM 104836</strain>
    </source>
</reference>
<dbReference type="GO" id="GO:0051304">
    <property type="term" value="P:chromosome separation"/>
    <property type="evidence" value="ECO:0007669"/>
    <property type="project" value="InterPro"/>
</dbReference>
<dbReference type="SUPFAM" id="SSF46785">
    <property type="entry name" value="Winged helix' DNA-binding domain"/>
    <property type="match status" value="1"/>
</dbReference>
<dbReference type="GO" id="GO:0051301">
    <property type="term" value="P:cell division"/>
    <property type="evidence" value="ECO:0007669"/>
    <property type="project" value="UniProtKB-KW"/>
</dbReference>
<name>A0A4R3J0G0_9RHOB</name>
<dbReference type="AlphaFoldDB" id="A0A4R3J0G0"/>
<evidence type="ECO:0000256" key="2">
    <source>
        <dbReference type="ARBA" id="ARBA00022829"/>
    </source>
</evidence>
<keyword evidence="2" id="KW-0159">Chromosome partition</keyword>
<evidence type="ECO:0000313" key="5">
    <source>
        <dbReference type="Proteomes" id="UP000295696"/>
    </source>
</evidence>
<proteinExistence type="predicted"/>
<dbReference type="InterPro" id="IPR005234">
    <property type="entry name" value="ScpB_csome_segregation"/>
</dbReference>
<accession>A0A4R3J0G0</accession>
<protein>
    <submittedName>
        <fullName evidence="4">Putative transcriptional regulator (Ypuh-like)</fullName>
    </submittedName>
</protein>
<dbReference type="EMBL" id="SLZU01000027">
    <property type="protein sequence ID" value="TCS57249.1"/>
    <property type="molecule type" value="Genomic_DNA"/>
</dbReference>
<sequence>MIGRLDARGLIGTGPRAPRRGAPYTYVTTDQFLMIFGLESLQELPERGRLEDAGVVSSV</sequence>
<dbReference type="Proteomes" id="UP000295696">
    <property type="component" value="Unassembled WGS sequence"/>
</dbReference>
<gene>
    <name evidence="4" type="ORF">EDD52_12728</name>
</gene>
<keyword evidence="3" id="KW-0131">Cell cycle</keyword>
<keyword evidence="5" id="KW-1185">Reference proteome</keyword>
<comment type="caution">
    <text evidence="4">The sequence shown here is derived from an EMBL/GenBank/DDBJ whole genome shotgun (WGS) entry which is preliminary data.</text>
</comment>
<dbReference type="Gene3D" id="1.10.10.10">
    <property type="entry name" value="Winged helix-like DNA-binding domain superfamily/Winged helix DNA-binding domain"/>
    <property type="match status" value="1"/>
</dbReference>
<dbReference type="InterPro" id="IPR036388">
    <property type="entry name" value="WH-like_DNA-bd_sf"/>
</dbReference>
<organism evidence="4 5">
    <name type="scientific">Primorskyibacter sedentarius</name>
    <dbReference type="NCBI Taxonomy" id="745311"/>
    <lineage>
        <taxon>Bacteria</taxon>
        <taxon>Pseudomonadati</taxon>
        <taxon>Pseudomonadota</taxon>
        <taxon>Alphaproteobacteria</taxon>
        <taxon>Rhodobacterales</taxon>
        <taxon>Roseobacteraceae</taxon>
        <taxon>Primorskyibacter</taxon>
    </lineage>
</organism>
<evidence type="ECO:0000256" key="3">
    <source>
        <dbReference type="ARBA" id="ARBA00023306"/>
    </source>
</evidence>
<evidence type="ECO:0000313" key="4">
    <source>
        <dbReference type="EMBL" id="TCS57249.1"/>
    </source>
</evidence>
<evidence type="ECO:0000256" key="1">
    <source>
        <dbReference type="ARBA" id="ARBA00022618"/>
    </source>
</evidence>
<dbReference type="Pfam" id="PF04079">
    <property type="entry name" value="SMC_ScpB"/>
    <property type="match status" value="1"/>
</dbReference>